<protein>
    <submittedName>
        <fullName evidence="2">Uncharacterized protein</fullName>
    </submittedName>
</protein>
<proteinExistence type="predicted"/>
<gene>
    <name evidence="2" type="ORF">FE782_14430</name>
</gene>
<accession>A0A5R9GC95</accession>
<dbReference type="AlphaFoldDB" id="A0A5R9GC95"/>
<keyword evidence="3" id="KW-1185">Reference proteome</keyword>
<organism evidence="2 3">
    <name type="scientific">Paenibacillus antri</name>
    <dbReference type="NCBI Taxonomy" id="2582848"/>
    <lineage>
        <taxon>Bacteria</taxon>
        <taxon>Bacillati</taxon>
        <taxon>Bacillota</taxon>
        <taxon>Bacilli</taxon>
        <taxon>Bacillales</taxon>
        <taxon>Paenibacillaceae</taxon>
        <taxon>Paenibacillus</taxon>
    </lineage>
</organism>
<evidence type="ECO:0000313" key="2">
    <source>
        <dbReference type="EMBL" id="TLS51690.1"/>
    </source>
</evidence>
<dbReference type="OrthoDB" id="2626088at2"/>
<dbReference type="Proteomes" id="UP000309676">
    <property type="component" value="Unassembled WGS sequence"/>
</dbReference>
<sequence length="63" mass="7350">MQMADFEVDSNVNEDRNREKQLDDSFDAWYENIGDQVKRKFDLTNVPQANVFDSAVHLDEDPS</sequence>
<feature type="region of interest" description="Disordered" evidence="1">
    <location>
        <begin position="1"/>
        <end position="23"/>
    </location>
</feature>
<name>A0A5R9GC95_9BACL</name>
<reference evidence="2 3" key="1">
    <citation type="submission" date="2019-05" db="EMBL/GenBank/DDBJ databases">
        <authorList>
            <person name="Narsing Rao M.P."/>
            <person name="Li W.J."/>
        </authorList>
    </citation>
    <scope>NUCLEOTIDE SEQUENCE [LARGE SCALE GENOMIC DNA]</scope>
    <source>
        <strain evidence="2 3">SYSU_K30003</strain>
    </source>
</reference>
<feature type="compositionally biased region" description="Basic and acidic residues" evidence="1">
    <location>
        <begin position="13"/>
        <end position="23"/>
    </location>
</feature>
<evidence type="ECO:0000256" key="1">
    <source>
        <dbReference type="SAM" id="MobiDB-lite"/>
    </source>
</evidence>
<comment type="caution">
    <text evidence="2">The sequence shown here is derived from an EMBL/GenBank/DDBJ whole genome shotgun (WGS) entry which is preliminary data.</text>
</comment>
<dbReference type="EMBL" id="VCIW01000008">
    <property type="protein sequence ID" value="TLS51690.1"/>
    <property type="molecule type" value="Genomic_DNA"/>
</dbReference>
<evidence type="ECO:0000313" key="3">
    <source>
        <dbReference type="Proteomes" id="UP000309676"/>
    </source>
</evidence>